<gene>
    <name evidence="2" type="ORF">GOCE00092_LOCUS25223</name>
</gene>
<reference evidence="2" key="1">
    <citation type="submission" date="2021-01" db="EMBL/GenBank/DDBJ databases">
        <authorList>
            <person name="Corre E."/>
            <person name="Pelletier E."/>
            <person name="Niang G."/>
            <person name="Scheremetjew M."/>
            <person name="Finn R."/>
            <person name="Kale V."/>
            <person name="Holt S."/>
            <person name="Cochrane G."/>
            <person name="Meng A."/>
            <person name="Brown T."/>
            <person name="Cohen L."/>
        </authorList>
    </citation>
    <scope>NUCLEOTIDE SEQUENCE</scope>
    <source>
        <strain evidence="2">CCMP 410</strain>
    </source>
</reference>
<sequence length="375" mass="40897">MLTLSLIAICSGLWITSTCARTITVSSGASRSVIQSAINSANSGDTVLLEGSYYSLTSPLTFKSGIAFKGQGMANTKIRALNNDVTFELNKLDGVTFSDLKLVGIDLVFTGDSAHTQCLNNKVLNCHFKNSKSERFITYNYCKGGRVKYSLFERTSSSYLGKVIKLFRSHDIVIRNNEMKGQLETAINIGGGLDTASEASKTVNRSYNIDIYHNIITRTGGSREDHGIYAIAFKDLLIYNNTISGWSPTGAGGAVKARNGEDIRIKKNAFKDSGVLLYVYNSKHPKYLKDVVIQGNTMTISGSNSAVKARGVSYWSDFDGAEEKDFFIEYNVINNGCIKLDFNKIDVPAVNGAVRNNQCPIINLKSGITNSGNTN</sequence>
<dbReference type="EMBL" id="HBGK01048067">
    <property type="protein sequence ID" value="CAD9307819.1"/>
    <property type="molecule type" value="Transcribed_RNA"/>
</dbReference>
<name>A0A7S1YJQ8_9STRA</name>
<accession>A0A7S1YJQ8</accession>
<feature type="signal peptide" evidence="1">
    <location>
        <begin position="1"/>
        <end position="20"/>
    </location>
</feature>
<dbReference type="InterPro" id="IPR012334">
    <property type="entry name" value="Pectin_lyas_fold"/>
</dbReference>
<evidence type="ECO:0000313" key="2">
    <source>
        <dbReference type="EMBL" id="CAD9307819.1"/>
    </source>
</evidence>
<dbReference type="Gene3D" id="2.160.20.10">
    <property type="entry name" value="Single-stranded right-handed beta-helix, Pectin lyase-like"/>
    <property type="match status" value="1"/>
</dbReference>
<protein>
    <recommendedName>
        <fullName evidence="3">Right handed beta helix domain-containing protein</fullName>
    </recommendedName>
</protein>
<dbReference type="InterPro" id="IPR011050">
    <property type="entry name" value="Pectin_lyase_fold/virulence"/>
</dbReference>
<dbReference type="SUPFAM" id="SSF51126">
    <property type="entry name" value="Pectin lyase-like"/>
    <property type="match status" value="1"/>
</dbReference>
<feature type="chain" id="PRO_5031359986" description="Right handed beta helix domain-containing protein" evidence="1">
    <location>
        <begin position="21"/>
        <end position="375"/>
    </location>
</feature>
<proteinExistence type="predicted"/>
<organism evidence="2">
    <name type="scientific">Grammatophora oceanica</name>
    <dbReference type="NCBI Taxonomy" id="210454"/>
    <lineage>
        <taxon>Eukaryota</taxon>
        <taxon>Sar</taxon>
        <taxon>Stramenopiles</taxon>
        <taxon>Ochrophyta</taxon>
        <taxon>Bacillariophyta</taxon>
        <taxon>Fragilariophyceae</taxon>
        <taxon>Fragilariophycidae</taxon>
        <taxon>Rhabdonematales</taxon>
        <taxon>Grammatophoraceae</taxon>
        <taxon>Grammatophora</taxon>
    </lineage>
</organism>
<dbReference type="AlphaFoldDB" id="A0A7S1YJQ8"/>
<keyword evidence="1" id="KW-0732">Signal</keyword>
<evidence type="ECO:0008006" key="3">
    <source>
        <dbReference type="Google" id="ProtNLM"/>
    </source>
</evidence>
<evidence type="ECO:0000256" key="1">
    <source>
        <dbReference type="SAM" id="SignalP"/>
    </source>
</evidence>